<reference evidence="2" key="1">
    <citation type="journal article" date="2012" name="MBio">
        <title>Comparative genome analysis of Trichophyton rubrum and related dermatophytes reveals candidate genes involved in infection.</title>
        <authorList>
            <person name="Martinez D.A."/>
            <person name="Oliver B.G."/>
            <person name="Graeser Y."/>
            <person name="Goldberg J.M."/>
            <person name="Li W."/>
            <person name="Martinez-Rossi N.M."/>
            <person name="Monod M."/>
            <person name="Shelest E."/>
            <person name="Barton R.C."/>
            <person name="Birch E."/>
            <person name="Brakhage A.A."/>
            <person name="Chen Z."/>
            <person name="Gurr S.J."/>
            <person name="Heiman D."/>
            <person name="Heitman J."/>
            <person name="Kosti I."/>
            <person name="Rossi A."/>
            <person name="Saif S."/>
            <person name="Samalova M."/>
            <person name="Saunders C.W."/>
            <person name="Shea T."/>
            <person name="Summerbell R.C."/>
            <person name="Xu J."/>
            <person name="Young S."/>
            <person name="Zeng Q."/>
            <person name="Birren B.W."/>
            <person name="Cuomo C.A."/>
            <person name="White T.C."/>
        </authorList>
    </citation>
    <scope>NUCLEOTIDE SEQUENCE [LARGE SCALE GENOMIC DNA]</scope>
    <source>
        <strain evidence="2">ATCC MYA-4605 / CBS 113480</strain>
    </source>
</reference>
<evidence type="ECO:0000313" key="1">
    <source>
        <dbReference type="EMBL" id="EEQ29837.1"/>
    </source>
</evidence>
<dbReference type="InterPro" id="IPR036396">
    <property type="entry name" value="Cyt_P450_sf"/>
</dbReference>
<gene>
    <name evidence="1" type="ORF">MCYG_02656</name>
</gene>
<dbReference type="RefSeq" id="XP_002849722.1">
    <property type="nucleotide sequence ID" value="XM_002849676.1"/>
</dbReference>
<dbReference type="GeneID" id="9222852"/>
<dbReference type="GO" id="GO:0004497">
    <property type="term" value="F:monooxygenase activity"/>
    <property type="evidence" value="ECO:0007669"/>
    <property type="project" value="UniProtKB-KW"/>
</dbReference>
<keyword evidence="2" id="KW-1185">Reference proteome</keyword>
<dbReference type="eggNOG" id="KOG0158">
    <property type="taxonomic scope" value="Eukaryota"/>
</dbReference>
<proteinExistence type="predicted"/>
<dbReference type="GO" id="GO:0020037">
    <property type="term" value="F:heme binding"/>
    <property type="evidence" value="ECO:0007669"/>
    <property type="project" value="InterPro"/>
</dbReference>
<dbReference type="GO" id="GO:0016705">
    <property type="term" value="F:oxidoreductase activity, acting on paired donors, with incorporation or reduction of molecular oxygen"/>
    <property type="evidence" value="ECO:0007669"/>
    <property type="project" value="InterPro"/>
</dbReference>
<dbReference type="STRING" id="554155.C5FGF2"/>
<evidence type="ECO:0000313" key="2">
    <source>
        <dbReference type="Proteomes" id="UP000002035"/>
    </source>
</evidence>
<dbReference type="Proteomes" id="UP000002035">
    <property type="component" value="Unassembled WGS sequence"/>
</dbReference>
<dbReference type="VEuPathDB" id="FungiDB:MCYG_02656"/>
<organism evidence="1 2">
    <name type="scientific">Arthroderma otae (strain ATCC MYA-4605 / CBS 113480)</name>
    <name type="common">Microsporum canis</name>
    <dbReference type="NCBI Taxonomy" id="554155"/>
    <lineage>
        <taxon>Eukaryota</taxon>
        <taxon>Fungi</taxon>
        <taxon>Dikarya</taxon>
        <taxon>Ascomycota</taxon>
        <taxon>Pezizomycotina</taxon>
        <taxon>Eurotiomycetes</taxon>
        <taxon>Eurotiomycetidae</taxon>
        <taxon>Onygenales</taxon>
        <taxon>Arthrodermataceae</taxon>
        <taxon>Microsporum</taxon>
    </lineage>
</organism>
<dbReference type="HOGENOM" id="CLU_1065487_0_0_1"/>
<accession>C5FGF2</accession>
<dbReference type="GO" id="GO:0005506">
    <property type="term" value="F:iron ion binding"/>
    <property type="evidence" value="ECO:0007669"/>
    <property type="project" value="InterPro"/>
</dbReference>
<dbReference type="Gene3D" id="1.10.630.10">
    <property type="entry name" value="Cytochrome P450"/>
    <property type="match status" value="1"/>
</dbReference>
<dbReference type="OrthoDB" id="1470350at2759"/>
<dbReference type="SUPFAM" id="SSF48264">
    <property type="entry name" value="Cytochrome P450"/>
    <property type="match status" value="1"/>
</dbReference>
<keyword evidence="1" id="KW-0560">Oxidoreductase</keyword>
<protein>
    <submittedName>
        <fullName evidence="1">Benzoate 4-monooxygenase cytochrome P450</fullName>
    </submittedName>
</protein>
<dbReference type="AlphaFoldDB" id="C5FGF2"/>
<dbReference type="EMBL" id="DS995702">
    <property type="protein sequence ID" value="EEQ29837.1"/>
    <property type="molecule type" value="Genomic_DNA"/>
</dbReference>
<name>C5FGF2_ARTOC</name>
<sequence length="261" mass="29868">MENYHPMGGLFHQTIDRKFYGIYGAGSGSLCIGSERNPQRHSRVKKPLSAAFSARALADQETIVSQCVDRFMVQIEDVETKTTFGESFHSIEDGNLHFWSSLVEDYLYFITLAGNLRHFPLVLLAKGMVHKGKVDRYVTPMVGRLLDIDCPCIYIGVRRAALTSHTALQVERRWLKSKRAYRKFQDEIRDQLRTPLLTRRCESTLRVHKVLPRVSPGVPIDGHWVPARVSTEVYTSTWSVTHEEADFHCPEIFKPVLKLLP</sequence>
<keyword evidence="1" id="KW-0503">Monooxygenase</keyword>